<organism evidence="2 3">
    <name type="scientific">Chaetomidium leptoderma</name>
    <dbReference type="NCBI Taxonomy" id="669021"/>
    <lineage>
        <taxon>Eukaryota</taxon>
        <taxon>Fungi</taxon>
        <taxon>Dikarya</taxon>
        <taxon>Ascomycota</taxon>
        <taxon>Pezizomycotina</taxon>
        <taxon>Sordariomycetes</taxon>
        <taxon>Sordariomycetidae</taxon>
        <taxon>Sordariales</taxon>
        <taxon>Chaetomiaceae</taxon>
        <taxon>Chaetomidium</taxon>
    </lineage>
</organism>
<feature type="compositionally biased region" description="Basic and acidic residues" evidence="1">
    <location>
        <begin position="23"/>
        <end position="34"/>
    </location>
</feature>
<dbReference type="AlphaFoldDB" id="A0AAN6ZXN4"/>
<evidence type="ECO:0000313" key="3">
    <source>
        <dbReference type="Proteomes" id="UP001302745"/>
    </source>
</evidence>
<comment type="caution">
    <text evidence="2">The sequence shown here is derived from an EMBL/GenBank/DDBJ whole genome shotgun (WGS) entry which is preliminary data.</text>
</comment>
<feature type="region of interest" description="Disordered" evidence="1">
    <location>
        <begin position="102"/>
        <end position="123"/>
    </location>
</feature>
<dbReference type="EMBL" id="MU856922">
    <property type="protein sequence ID" value="KAK4154058.1"/>
    <property type="molecule type" value="Genomic_DNA"/>
</dbReference>
<accession>A0AAN6ZXN4</accession>
<evidence type="ECO:0000256" key="1">
    <source>
        <dbReference type="SAM" id="MobiDB-lite"/>
    </source>
</evidence>
<feature type="compositionally biased region" description="Polar residues" evidence="1">
    <location>
        <begin position="44"/>
        <end position="61"/>
    </location>
</feature>
<reference evidence="2" key="2">
    <citation type="submission" date="2023-05" db="EMBL/GenBank/DDBJ databases">
        <authorList>
            <consortium name="Lawrence Berkeley National Laboratory"/>
            <person name="Steindorff A."/>
            <person name="Hensen N."/>
            <person name="Bonometti L."/>
            <person name="Westerberg I."/>
            <person name="Brannstrom I.O."/>
            <person name="Guillou S."/>
            <person name="Cros-Aarteil S."/>
            <person name="Calhoun S."/>
            <person name="Haridas S."/>
            <person name="Kuo A."/>
            <person name="Mondo S."/>
            <person name="Pangilinan J."/>
            <person name="Riley R."/>
            <person name="Labutti K."/>
            <person name="Andreopoulos B."/>
            <person name="Lipzen A."/>
            <person name="Chen C."/>
            <person name="Yanf M."/>
            <person name="Daum C."/>
            <person name="Ng V."/>
            <person name="Clum A."/>
            <person name="Ohm R."/>
            <person name="Martin F."/>
            <person name="Silar P."/>
            <person name="Natvig D."/>
            <person name="Lalanne C."/>
            <person name="Gautier V."/>
            <person name="Ament-Velasquez S.L."/>
            <person name="Kruys A."/>
            <person name="Hutchinson M.I."/>
            <person name="Powell A.J."/>
            <person name="Barry K."/>
            <person name="Miller A.N."/>
            <person name="Grigoriev I.V."/>
            <person name="Debuchy R."/>
            <person name="Gladieux P."/>
            <person name="Thoren M.H."/>
            <person name="Johannesson H."/>
        </authorList>
    </citation>
    <scope>NUCLEOTIDE SEQUENCE</scope>
    <source>
        <strain evidence="2">CBS 538.74</strain>
    </source>
</reference>
<feature type="compositionally biased region" description="Basic residues" evidence="1">
    <location>
        <begin position="70"/>
        <end position="80"/>
    </location>
</feature>
<name>A0AAN6ZXN4_9PEZI</name>
<feature type="region of interest" description="Disordered" evidence="1">
    <location>
        <begin position="1"/>
        <end position="80"/>
    </location>
</feature>
<proteinExistence type="predicted"/>
<gene>
    <name evidence="2" type="ORF">C8A00DRAFT_14788</name>
</gene>
<dbReference type="Proteomes" id="UP001302745">
    <property type="component" value="Unassembled WGS sequence"/>
</dbReference>
<feature type="compositionally biased region" description="Basic residues" evidence="1">
    <location>
        <begin position="1"/>
        <end position="19"/>
    </location>
</feature>
<reference evidence="2" key="1">
    <citation type="journal article" date="2023" name="Mol. Phylogenet. Evol.">
        <title>Genome-scale phylogeny and comparative genomics of the fungal order Sordariales.</title>
        <authorList>
            <person name="Hensen N."/>
            <person name="Bonometti L."/>
            <person name="Westerberg I."/>
            <person name="Brannstrom I.O."/>
            <person name="Guillou S."/>
            <person name="Cros-Aarteil S."/>
            <person name="Calhoun S."/>
            <person name="Haridas S."/>
            <person name="Kuo A."/>
            <person name="Mondo S."/>
            <person name="Pangilinan J."/>
            <person name="Riley R."/>
            <person name="LaButti K."/>
            <person name="Andreopoulos B."/>
            <person name="Lipzen A."/>
            <person name="Chen C."/>
            <person name="Yan M."/>
            <person name="Daum C."/>
            <person name="Ng V."/>
            <person name="Clum A."/>
            <person name="Steindorff A."/>
            <person name="Ohm R.A."/>
            <person name="Martin F."/>
            <person name="Silar P."/>
            <person name="Natvig D.O."/>
            <person name="Lalanne C."/>
            <person name="Gautier V."/>
            <person name="Ament-Velasquez S.L."/>
            <person name="Kruys A."/>
            <person name="Hutchinson M.I."/>
            <person name="Powell A.J."/>
            <person name="Barry K."/>
            <person name="Miller A.N."/>
            <person name="Grigoriev I.V."/>
            <person name="Debuchy R."/>
            <person name="Gladieux P."/>
            <person name="Hiltunen Thoren M."/>
            <person name="Johannesson H."/>
        </authorList>
    </citation>
    <scope>NUCLEOTIDE SEQUENCE</scope>
    <source>
        <strain evidence="2">CBS 538.74</strain>
    </source>
</reference>
<keyword evidence="3" id="KW-1185">Reference proteome</keyword>
<protein>
    <submittedName>
        <fullName evidence="2">Uncharacterized protein</fullName>
    </submittedName>
</protein>
<sequence length="166" mass="18563">MGAKAKSRKGSAARPRRGGRTTTSRDVRSSRSRETNSPPPTKALETSSSVARSEPSVNTADTENHDTRVRRCQNRVGKRYRDKQTAEFENLQVALRLDDLMDAGGTQRDGSKEQSTPHRRRRPVNKAKIIDLARERLGVLVRDWEAVKVERDALLRERAVEGGDSG</sequence>
<evidence type="ECO:0000313" key="2">
    <source>
        <dbReference type="EMBL" id="KAK4154058.1"/>
    </source>
</evidence>